<accession>X1FE31</accession>
<proteinExistence type="predicted"/>
<sequence length="229" mass="26433">MYHKGAINLKREMDENGEEIRYHLAFLAVGMYEYQVKSITKEFYEDIELYFEEEYRDEIVSTKINQLRTIPVEESITPDHHIATYDELKTIIENTEKIAVMDCICQKGKDLIGESCKQTDMREHCFALNNSAQHVVDIDNGRFITKDEALNILKKAQEEGLILQPGNAQEPNFICCCCGCCCDLITNLKKLERPWELFYSNYYANVDSNSCIGCETCLNRCQMDAISMV</sequence>
<protein>
    <recommendedName>
        <fullName evidence="1">4Fe-4S ferredoxin-type domain-containing protein</fullName>
    </recommendedName>
</protein>
<dbReference type="EMBL" id="BARU01012689">
    <property type="protein sequence ID" value="GAH43896.1"/>
    <property type="molecule type" value="Genomic_DNA"/>
</dbReference>
<feature type="domain" description="4Fe-4S ferredoxin-type" evidence="1">
    <location>
        <begin position="202"/>
        <end position="229"/>
    </location>
</feature>
<name>X1FE31_9ZZZZ</name>
<evidence type="ECO:0000313" key="2">
    <source>
        <dbReference type="EMBL" id="GAH43896.1"/>
    </source>
</evidence>
<dbReference type="SUPFAM" id="SSF54862">
    <property type="entry name" value="4Fe-4S ferredoxins"/>
    <property type="match status" value="1"/>
</dbReference>
<organism evidence="2">
    <name type="scientific">marine sediment metagenome</name>
    <dbReference type="NCBI Taxonomy" id="412755"/>
    <lineage>
        <taxon>unclassified sequences</taxon>
        <taxon>metagenomes</taxon>
        <taxon>ecological metagenomes</taxon>
    </lineage>
</organism>
<comment type="caution">
    <text evidence="2">The sequence shown here is derived from an EMBL/GenBank/DDBJ whole genome shotgun (WGS) entry which is preliminary data.</text>
</comment>
<evidence type="ECO:0000259" key="1">
    <source>
        <dbReference type="PROSITE" id="PS51379"/>
    </source>
</evidence>
<dbReference type="PROSITE" id="PS51379">
    <property type="entry name" value="4FE4S_FER_2"/>
    <property type="match status" value="1"/>
</dbReference>
<reference evidence="2" key="1">
    <citation type="journal article" date="2014" name="Front. Microbiol.">
        <title>High frequency of phylogenetically diverse reductive dehalogenase-homologous genes in deep subseafloor sedimentary metagenomes.</title>
        <authorList>
            <person name="Kawai M."/>
            <person name="Futagami T."/>
            <person name="Toyoda A."/>
            <person name="Takaki Y."/>
            <person name="Nishi S."/>
            <person name="Hori S."/>
            <person name="Arai W."/>
            <person name="Tsubouchi T."/>
            <person name="Morono Y."/>
            <person name="Uchiyama I."/>
            <person name="Ito T."/>
            <person name="Fujiyama A."/>
            <person name="Inagaki F."/>
            <person name="Takami H."/>
        </authorList>
    </citation>
    <scope>NUCLEOTIDE SEQUENCE</scope>
    <source>
        <strain evidence="2">Expedition CK06-06</strain>
    </source>
</reference>
<feature type="non-terminal residue" evidence="2">
    <location>
        <position position="229"/>
    </location>
</feature>
<dbReference type="AlphaFoldDB" id="X1FE31"/>
<dbReference type="InterPro" id="IPR017896">
    <property type="entry name" value="4Fe4S_Fe-S-bd"/>
</dbReference>
<gene>
    <name evidence="2" type="ORF">S03H2_23273</name>
</gene>